<comment type="similarity">
    <text evidence="7">Belongs to the mitochondrial carrier (TC 2.A.29) family.</text>
</comment>
<dbReference type="PROSITE" id="PS50920">
    <property type="entry name" value="SOLCAR"/>
    <property type="match status" value="2"/>
</dbReference>
<keyword evidence="5 6" id="KW-0472">Membrane</keyword>
<dbReference type="SUPFAM" id="SSF103506">
    <property type="entry name" value="Mitochondrial carrier"/>
    <property type="match status" value="1"/>
</dbReference>
<comment type="subcellular location">
    <subcellularLocation>
        <location evidence="1">Membrane</location>
        <topology evidence="1">Multi-pass membrane protein</topology>
    </subcellularLocation>
</comment>
<dbReference type="InterPro" id="IPR023395">
    <property type="entry name" value="MCP_dom_sf"/>
</dbReference>
<dbReference type="InterPro" id="IPR002067">
    <property type="entry name" value="MCP"/>
</dbReference>
<evidence type="ECO:0000256" key="3">
    <source>
        <dbReference type="ARBA" id="ARBA00022692"/>
    </source>
</evidence>
<evidence type="ECO:0000313" key="9">
    <source>
        <dbReference type="Proteomes" id="UP000075714"/>
    </source>
</evidence>
<comment type="caution">
    <text evidence="8">The sequence shown here is derived from an EMBL/GenBank/DDBJ whole genome shotgun (WGS) entry which is preliminary data.</text>
</comment>
<reference evidence="9" key="1">
    <citation type="journal article" date="2016" name="Nat. Commun.">
        <title>The Gonium pectorale genome demonstrates co-option of cell cycle regulation during the evolution of multicellularity.</title>
        <authorList>
            <person name="Hanschen E.R."/>
            <person name="Marriage T.N."/>
            <person name="Ferris P.J."/>
            <person name="Hamaji T."/>
            <person name="Toyoda A."/>
            <person name="Fujiyama A."/>
            <person name="Neme R."/>
            <person name="Noguchi H."/>
            <person name="Minakuchi Y."/>
            <person name="Suzuki M."/>
            <person name="Kawai-Toyooka H."/>
            <person name="Smith D.R."/>
            <person name="Sparks H."/>
            <person name="Anderson J."/>
            <person name="Bakaric R."/>
            <person name="Luria V."/>
            <person name="Karger A."/>
            <person name="Kirschner M.W."/>
            <person name="Durand P.M."/>
            <person name="Michod R.E."/>
            <person name="Nozaki H."/>
            <person name="Olson B.J."/>
        </authorList>
    </citation>
    <scope>NUCLEOTIDE SEQUENCE [LARGE SCALE GENOMIC DNA]</scope>
    <source>
        <strain evidence="9">NIES-2863</strain>
    </source>
</reference>
<organism evidence="8 9">
    <name type="scientific">Gonium pectorale</name>
    <name type="common">Green alga</name>
    <dbReference type="NCBI Taxonomy" id="33097"/>
    <lineage>
        <taxon>Eukaryota</taxon>
        <taxon>Viridiplantae</taxon>
        <taxon>Chlorophyta</taxon>
        <taxon>core chlorophytes</taxon>
        <taxon>Chlorophyceae</taxon>
        <taxon>CS clade</taxon>
        <taxon>Chlamydomonadales</taxon>
        <taxon>Volvocaceae</taxon>
        <taxon>Gonium</taxon>
    </lineage>
</organism>
<name>A0A150GTP3_GONPE</name>
<evidence type="ECO:0000256" key="1">
    <source>
        <dbReference type="ARBA" id="ARBA00004141"/>
    </source>
</evidence>
<dbReference type="AlphaFoldDB" id="A0A150GTP3"/>
<dbReference type="PRINTS" id="PR00926">
    <property type="entry name" value="MITOCARRIER"/>
</dbReference>
<dbReference type="GO" id="GO:0055085">
    <property type="term" value="P:transmembrane transport"/>
    <property type="evidence" value="ECO:0007669"/>
    <property type="project" value="InterPro"/>
</dbReference>
<keyword evidence="3 6" id="KW-0812">Transmembrane</keyword>
<keyword evidence="4" id="KW-0677">Repeat</keyword>
<dbReference type="PANTHER" id="PTHR24089">
    <property type="entry name" value="SOLUTE CARRIER FAMILY 25"/>
    <property type="match status" value="1"/>
</dbReference>
<dbReference type="OrthoDB" id="270584at2759"/>
<evidence type="ECO:0000256" key="2">
    <source>
        <dbReference type="ARBA" id="ARBA00022448"/>
    </source>
</evidence>
<feature type="repeat" description="Solcar" evidence="6">
    <location>
        <begin position="27"/>
        <end position="116"/>
    </location>
</feature>
<proteinExistence type="inferred from homology"/>
<dbReference type="GO" id="GO:0016020">
    <property type="term" value="C:membrane"/>
    <property type="evidence" value="ECO:0007669"/>
    <property type="project" value="UniProtKB-SubCell"/>
</dbReference>
<accession>A0A150GTP3</accession>
<dbReference type="STRING" id="33097.A0A150GTP3"/>
<keyword evidence="2 7" id="KW-0813">Transport</keyword>
<feature type="repeat" description="Solcar" evidence="6">
    <location>
        <begin position="203"/>
        <end position="290"/>
    </location>
</feature>
<dbReference type="EMBL" id="LSYV01000008">
    <property type="protein sequence ID" value="KXZ53246.1"/>
    <property type="molecule type" value="Genomic_DNA"/>
</dbReference>
<protein>
    <submittedName>
        <fullName evidence="8">Uncharacterized protein</fullName>
    </submittedName>
</protein>
<evidence type="ECO:0000256" key="7">
    <source>
        <dbReference type="RuleBase" id="RU000488"/>
    </source>
</evidence>
<keyword evidence="9" id="KW-1185">Reference proteome</keyword>
<evidence type="ECO:0000256" key="6">
    <source>
        <dbReference type="PROSITE-ProRule" id="PRU00282"/>
    </source>
</evidence>
<evidence type="ECO:0000256" key="4">
    <source>
        <dbReference type="ARBA" id="ARBA00022737"/>
    </source>
</evidence>
<dbReference type="Gene3D" id="1.50.40.10">
    <property type="entry name" value="Mitochondrial carrier domain"/>
    <property type="match status" value="2"/>
</dbReference>
<dbReference type="Pfam" id="PF00153">
    <property type="entry name" value="Mito_carr"/>
    <property type="match status" value="2"/>
</dbReference>
<dbReference type="Proteomes" id="UP000075714">
    <property type="component" value="Unassembled WGS sequence"/>
</dbReference>
<gene>
    <name evidence="8" type="ORF">GPECTOR_7g1140</name>
</gene>
<sequence>MHRVPYSATNFWTYEATKKALQGRLGNDVARAWAAGATSGLVACTAAYPLDLLRTRVAAETQCGAAQQYRRLPAALRRIVAEQGVLGLYKGLGATLAQVVPGLAFNFCFYDSFKRLALTQQQRYQDFLERGHREQQQQLGEREPAGALERSGVCRPHAHECQGRHLAAAQQERSAGDAYASCYQAQAAHARTMRAEAGAPPSPSPLTSAFCACASGFCTSTLTFPLDVVRRRLQVYERGPLARLRYGDVVRAVYSEGGFKAFYRGIGPEYAKVLPGMAIAFTTYEALKRLTGAAP</sequence>
<evidence type="ECO:0000256" key="5">
    <source>
        <dbReference type="ARBA" id="ARBA00023136"/>
    </source>
</evidence>
<dbReference type="InterPro" id="IPR018108">
    <property type="entry name" value="MCP_transmembrane"/>
</dbReference>
<evidence type="ECO:0000313" key="8">
    <source>
        <dbReference type="EMBL" id="KXZ53246.1"/>
    </source>
</evidence>